<evidence type="ECO:0000256" key="4">
    <source>
        <dbReference type="ARBA" id="ARBA00022490"/>
    </source>
</evidence>
<evidence type="ECO:0000256" key="6">
    <source>
        <dbReference type="ARBA" id="ARBA00022741"/>
    </source>
</evidence>
<keyword evidence="8 12" id="KW-0067">ATP-binding</keyword>
<dbReference type="PROSITE" id="PS00618">
    <property type="entry name" value="RECF_2"/>
    <property type="match status" value="1"/>
</dbReference>
<comment type="function">
    <text evidence="12 13">The RecF protein is involved in DNA metabolism; it is required for DNA replication and normal SOS inducibility. RecF binds preferentially to single-stranded, linear DNA. It also seems to bind ATP.</text>
</comment>
<dbReference type="GO" id="GO:0006302">
    <property type="term" value="P:double-strand break repair"/>
    <property type="evidence" value="ECO:0007669"/>
    <property type="project" value="TreeGrafter"/>
</dbReference>
<dbReference type="RefSeq" id="WP_056993053.1">
    <property type="nucleotide sequence ID" value="NZ_JQCE01000038.1"/>
</dbReference>
<dbReference type="PANTHER" id="PTHR32182">
    <property type="entry name" value="DNA REPLICATION AND REPAIR PROTEIN RECF"/>
    <property type="match status" value="1"/>
</dbReference>
<keyword evidence="4 12" id="KW-0963">Cytoplasm</keyword>
<dbReference type="GO" id="GO:0005524">
    <property type="term" value="F:ATP binding"/>
    <property type="evidence" value="ECO:0007669"/>
    <property type="project" value="UniProtKB-UniRule"/>
</dbReference>
<keyword evidence="5 12" id="KW-0235">DNA replication</keyword>
<evidence type="ECO:0000256" key="11">
    <source>
        <dbReference type="ARBA" id="ARBA00023236"/>
    </source>
</evidence>
<evidence type="ECO:0000256" key="12">
    <source>
        <dbReference type="HAMAP-Rule" id="MF_00365"/>
    </source>
</evidence>
<evidence type="ECO:0000259" key="14">
    <source>
        <dbReference type="Pfam" id="PF02463"/>
    </source>
</evidence>
<organism evidence="15 16">
    <name type="scientific">Lacticaseibacillus saniviri JCM 17471 = DSM 24301</name>
    <dbReference type="NCBI Taxonomy" id="1293598"/>
    <lineage>
        <taxon>Bacteria</taxon>
        <taxon>Bacillati</taxon>
        <taxon>Bacillota</taxon>
        <taxon>Bacilli</taxon>
        <taxon>Lactobacillales</taxon>
        <taxon>Lactobacillaceae</taxon>
        <taxon>Lacticaseibacillus</taxon>
    </lineage>
</organism>
<name>A0A0R2MSD7_9LACO</name>
<proteinExistence type="inferred from homology"/>
<reference evidence="15 16" key="1">
    <citation type="journal article" date="2015" name="Genome Announc.">
        <title>Expanding the biotechnology potential of lactobacilli through comparative genomics of 213 strains and associated genera.</title>
        <authorList>
            <person name="Sun Z."/>
            <person name="Harris H.M."/>
            <person name="McCann A."/>
            <person name="Guo C."/>
            <person name="Argimon S."/>
            <person name="Zhang W."/>
            <person name="Yang X."/>
            <person name="Jeffery I.B."/>
            <person name="Cooney J.C."/>
            <person name="Kagawa T.F."/>
            <person name="Liu W."/>
            <person name="Song Y."/>
            <person name="Salvetti E."/>
            <person name="Wrobel A."/>
            <person name="Rasinkangas P."/>
            <person name="Parkhill J."/>
            <person name="Rea M.C."/>
            <person name="O'Sullivan O."/>
            <person name="Ritari J."/>
            <person name="Douillard F.P."/>
            <person name="Paul Ross R."/>
            <person name="Yang R."/>
            <person name="Briner A.E."/>
            <person name="Felis G.E."/>
            <person name="de Vos W.M."/>
            <person name="Barrangou R."/>
            <person name="Klaenhammer T.R."/>
            <person name="Caufield P.W."/>
            <person name="Cui Y."/>
            <person name="Zhang H."/>
            <person name="O'Toole P.W."/>
        </authorList>
    </citation>
    <scope>NUCLEOTIDE SEQUENCE [LARGE SCALE GENOMIC DNA]</scope>
    <source>
        <strain evidence="15 16">DSM 24301</strain>
    </source>
</reference>
<evidence type="ECO:0000256" key="8">
    <source>
        <dbReference type="ARBA" id="ARBA00022840"/>
    </source>
</evidence>
<sequence>MNLKHLTLKHYRNYAAVDASFSPSINVLIGENAQGKTNLLEAIYVLALARSHRTNNDKELIQFGSEFAKVTGLVERRTGTLPLELVISQQGKKARVNHLEQAKLSQYLGHFNVILFAPEDLTIVKGSPAGRRRFIDMEFGQMSPKYLYNLAQYKTMLKQRNAYLKQLRFHQAKDLVYLDVLTDQLAAFGAEIIVTRAALLDDMAKFAAQVHSDITTAHEQLTFKYQTQVEPDARHDDEQAYEALSESFKKYRAREIDQGTTLVGPHRDDVSFIVNERDVASFGSQGQQRTTALAVKLAEIELMHHQTGEYPVLLLDDVLSELDDMRQTHLLRAIQNKVQTFLTTPSLDGVAKEMIDQPTVFEVHQGELTPLS</sequence>
<dbReference type="GO" id="GO:0006260">
    <property type="term" value="P:DNA replication"/>
    <property type="evidence" value="ECO:0007669"/>
    <property type="project" value="UniProtKB-UniRule"/>
</dbReference>
<evidence type="ECO:0000256" key="1">
    <source>
        <dbReference type="ARBA" id="ARBA00004496"/>
    </source>
</evidence>
<dbReference type="EMBL" id="JQCE01000038">
    <property type="protein sequence ID" value="KRO16487.1"/>
    <property type="molecule type" value="Genomic_DNA"/>
</dbReference>
<keyword evidence="7 12" id="KW-0227">DNA damage</keyword>
<dbReference type="GO" id="GO:0009432">
    <property type="term" value="P:SOS response"/>
    <property type="evidence" value="ECO:0007669"/>
    <property type="project" value="UniProtKB-UniRule"/>
</dbReference>
<dbReference type="GO" id="GO:0000731">
    <property type="term" value="P:DNA synthesis involved in DNA repair"/>
    <property type="evidence" value="ECO:0007669"/>
    <property type="project" value="TreeGrafter"/>
</dbReference>
<dbReference type="InterPro" id="IPR042174">
    <property type="entry name" value="RecF_2"/>
</dbReference>
<dbReference type="InterPro" id="IPR018078">
    <property type="entry name" value="DNA-binding_RecF_CS"/>
</dbReference>
<evidence type="ECO:0000256" key="3">
    <source>
        <dbReference type="ARBA" id="ARBA00020170"/>
    </source>
</evidence>
<dbReference type="InterPro" id="IPR027417">
    <property type="entry name" value="P-loop_NTPase"/>
</dbReference>
<dbReference type="HAMAP" id="MF_00365">
    <property type="entry name" value="RecF"/>
    <property type="match status" value="1"/>
</dbReference>
<evidence type="ECO:0000256" key="7">
    <source>
        <dbReference type="ARBA" id="ARBA00022763"/>
    </source>
</evidence>
<evidence type="ECO:0000256" key="2">
    <source>
        <dbReference type="ARBA" id="ARBA00008016"/>
    </source>
</evidence>
<gene>
    <name evidence="12" type="primary">recF</name>
    <name evidence="15" type="ORF">IV56_GL001270</name>
</gene>
<dbReference type="STRING" id="1293598.IV56_GL001270"/>
<evidence type="ECO:0000313" key="15">
    <source>
        <dbReference type="EMBL" id="KRO16487.1"/>
    </source>
</evidence>
<keyword evidence="6 12" id="KW-0547">Nucleotide-binding</keyword>
<dbReference type="PANTHER" id="PTHR32182:SF0">
    <property type="entry name" value="DNA REPLICATION AND REPAIR PROTEIN RECF"/>
    <property type="match status" value="1"/>
</dbReference>
<dbReference type="Gene3D" id="3.40.50.300">
    <property type="entry name" value="P-loop containing nucleotide triphosphate hydrolases"/>
    <property type="match status" value="1"/>
</dbReference>
<comment type="subcellular location">
    <subcellularLocation>
        <location evidence="1 12 13">Cytoplasm</location>
    </subcellularLocation>
</comment>
<protein>
    <recommendedName>
        <fullName evidence="3 12">DNA replication and repair protein RecF</fullName>
    </recommendedName>
</protein>
<dbReference type="CDD" id="cd03242">
    <property type="entry name" value="ABC_RecF"/>
    <property type="match status" value="1"/>
</dbReference>
<dbReference type="PATRIC" id="fig|1293598.4.peg.1334"/>
<evidence type="ECO:0000256" key="10">
    <source>
        <dbReference type="ARBA" id="ARBA00023204"/>
    </source>
</evidence>
<evidence type="ECO:0000256" key="13">
    <source>
        <dbReference type="RuleBase" id="RU000578"/>
    </source>
</evidence>
<evidence type="ECO:0000313" key="16">
    <source>
        <dbReference type="Proteomes" id="UP000050969"/>
    </source>
</evidence>
<dbReference type="InterPro" id="IPR001238">
    <property type="entry name" value="DNA-binding_RecF"/>
</dbReference>
<evidence type="ECO:0000256" key="5">
    <source>
        <dbReference type="ARBA" id="ARBA00022705"/>
    </source>
</evidence>
<dbReference type="Pfam" id="PF02463">
    <property type="entry name" value="SMC_N"/>
    <property type="match status" value="1"/>
</dbReference>
<keyword evidence="11 12" id="KW-0742">SOS response</keyword>
<comment type="caution">
    <text evidence="15">The sequence shown here is derived from an EMBL/GenBank/DDBJ whole genome shotgun (WGS) entry which is preliminary data.</text>
</comment>
<dbReference type="PROSITE" id="PS00617">
    <property type="entry name" value="RECF_1"/>
    <property type="match status" value="1"/>
</dbReference>
<dbReference type="FunFam" id="1.20.1050.90:FF:000002">
    <property type="entry name" value="DNA replication and repair protein RecF"/>
    <property type="match status" value="1"/>
</dbReference>
<dbReference type="NCBIfam" id="TIGR00611">
    <property type="entry name" value="recf"/>
    <property type="match status" value="1"/>
</dbReference>
<evidence type="ECO:0000256" key="9">
    <source>
        <dbReference type="ARBA" id="ARBA00023125"/>
    </source>
</evidence>
<dbReference type="GO" id="GO:0003697">
    <property type="term" value="F:single-stranded DNA binding"/>
    <property type="evidence" value="ECO:0007669"/>
    <property type="project" value="UniProtKB-UniRule"/>
</dbReference>
<dbReference type="AlphaFoldDB" id="A0A0R2MSD7"/>
<keyword evidence="16" id="KW-1185">Reference proteome</keyword>
<dbReference type="Gene3D" id="1.20.1050.90">
    <property type="entry name" value="RecF/RecN/SMC, N-terminal domain"/>
    <property type="match status" value="1"/>
</dbReference>
<feature type="binding site" evidence="12">
    <location>
        <begin position="30"/>
        <end position="37"/>
    </location>
    <ligand>
        <name>ATP</name>
        <dbReference type="ChEBI" id="CHEBI:30616"/>
    </ligand>
</feature>
<dbReference type="SUPFAM" id="SSF52540">
    <property type="entry name" value="P-loop containing nucleoside triphosphate hydrolases"/>
    <property type="match status" value="1"/>
</dbReference>
<dbReference type="Proteomes" id="UP000050969">
    <property type="component" value="Unassembled WGS sequence"/>
</dbReference>
<keyword evidence="10 12" id="KW-0234">DNA repair</keyword>
<feature type="domain" description="RecF/RecN/SMC N-terminal" evidence="14">
    <location>
        <begin position="3"/>
        <end position="345"/>
    </location>
</feature>
<accession>A0A0R2MSD7</accession>
<keyword evidence="9 12" id="KW-0238">DNA-binding</keyword>
<comment type="similarity">
    <text evidence="2 12 13">Belongs to the RecF family.</text>
</comment>
<dbReference type="GO" id="GO:0005737">
    <property type="term" value="C:cytoplasm"/>
    <property type="evidence" value="ECO:0007669"/>
    <property type="project" value="UniProtKB-SubCell"/>
</dbReference>
<dbReference type="InterPro" id="IPR003395">
    <property type="entry name" value="RecF/RecN/SMC_N"/>
</dbReference>